<accession>A0A235ESM8</accession>
<sequence length="137" mass="15074">MGLAACGQPTVSDRIGEQARNSGMVDMARAAEFAWTQVRIYTPYSARHAVCKDLGELAPDCLQESPASVAEGEFLLAFINEGKGARYESHRRSNGHFLYHTGVLALQRHEAVLDVVPYRSARQGSAFYLKPRPPGPR</sequence>
<dbReference type="Proteomes" id="UP000215441">
    <property type="component" value="Unassembled WGS sequence"/>
</dbReference>
<name>A0A235ESM8_9BURK</name>
<organism evidence="1 2">
    <name type="scientific">Acidovorax kalamii</name>
    <dbReference type="NCBI Taxonomy" id="2004485"/>
    <lineage>
        <taxon>Bacteria</taxon>
        <taxon>Pseudomonadati</taxon>
        <taxon>Pseudomonadota</taxon>
        <taxon>Betaproteobacteria</taxon>
        <taxon>Burkholderiales</taxon>
        <taxon>Comamonadaceae</taxon>
        <taxon>Acidovorax</taxon>
    </lineage>
</organism>
<proteinExistence type="predicted"/>
<gene>
    <name evidence="1" type="ORF">CBY09_00600</name>
</gene>
<reference evidence="1 2" key="1">
    <citation type="submission" date="2017-07" db="EMBL/GenBank/DDBJ databases">
        <title>Acidovorax KNDSW TSA 6 genome sequence and assembly.</title>
        <authorList>
            <person name="Mayilraj S."/>
        </authorList>
    </citation>
    <scope>NUCLEOTIDE SEQUENCE [LARGE SCALE GENOMIC DNA]</scope>
    <source>
        <strain evidence="1 2">KNDSW-TSA6</strain>
    </source>
</reference>
<comment type="caution">
    <text evidence="1">The sequence shown here is derived from an EMBL/GenBank/DDBJ whole genome shotgun (WGS) entry which is preliminary data.</text>
</comment>
<protein>
    <submittedName>
        <fullName evidence="1">Uncharacterized protein</fullName>
    </submittedName>
</protein>
<dbReference type="AlphaFoldDB" id="A0A235ESM8"/>
<keyword evidence="2" id="KW-1185">Reference proteome</keyword>
<dbReference type="EMBL" id="NOIG01000001">
    <property type="protein sequence ID" value="OYD52030.1"/>
    <property type="molecule type" value="Genomic_DNA"/>
</dbReference>
<evidence type="ECO:0000313" key="1">
    <source>
        <dbReference type="EMBL" id="OYD52030.1"/>
    </source>
</evidence>
<evidence type="ECO:0000313" key="2">
    <source>
        <dbReference type="Proteomes" id="UP000215441"/>
    </source>
</evidence>